<evidence type="ECO:0000313" key="3">
    <source>
        <dbReference type="EMBL" id="QSW37824.1"/>
    </source>
</evidence>
<evidence type="ECO:0000313" key="4">
    <source>
        <dbReference type="Proteomes" id="UP000663602"/>
    </source>
</evidence>
<dbReference type="AlphaFoldDB" id="A0A974X7D3"/>
<organism evidence="3 4">
    <name type="scientific">Candidatus Vidania fulgoroideorum</name>
    <dbReference type="NCBI Taxonomy" id="881286"/>
    <lineage>
        <taxon>Bacteria</taxon>
        <taxon>Pseudomonadati</taxon>
        <taxon>Pseudomonadota</taxon>
        <taxon>Betaproteobacteria</taxon>
        <taxon>Candidatus Vidania</taxon>
    </lineage>
</organism>
<reference evidence="3" key="1">
    <citation type="submission" date="2021-02" db="EMBL/GenBank/DDBJ databases">
        <authorList>
            <person name="Franco D."/>
        </authorList>
    </citation>
    <scope>NUCLEOTIDE SEQUENCE</scope>
    <source>
        <strain evidence="3">DICMUL</strain>
    </source>
</reference>
<dbReference type="EMBL" id="CP071410">
    <property type="protein sequence ID" value="QSW37824.1"/>
    <property type="molecule type" value="Genomic_DNA"/>
</dbReference>
<accession>A0A974X7D3</accession>
<dbReference type="GO" id="GO:1990904">
    <property type="term" value="C:ribonucleoprotein complex"/>
    <property type="evidence" value="ECO:0007669"/>
    <property type="project" value="UniProtKB-KW"/>
</dbReference>
<dbReference type="Pfam" id="PF00253">
    <property type="entry name" value="Ribosomal_S14"/>
    <property type="match status" value="1"/>
</dbReference>
<dbReference type="GO" id="GO:0005840">
    <property type="term" value="C:ribosome"/>
    <property type="evidence" value="ECO:0007669"/>
    <property type="project" value="UniProtKB-KW"/>
</dbReference>
<reference evidence="3" key="2">
    <citation type="submission" date="2021-03" db="EMBL/GenBank/DDBJ databases">
        <title>Alternative transmission patterns in independently acquired nutritional co-symbionts of Dictyopharidae planthoppers.</title>
        <authorList>
            <person name="Michalik A."/>
            <person name="Lukasik P."/>
        </authorList>
    </citation>
    <scope>NUCLEOTIDE SEQUENCE</scope>
    <source>
        <strain evidence="3">DICMUL</strain>
    </source>
</reference>
<dbReference type="GO" id="GO:0003735">
    <property type="term" value="F:structural constituent of ribosome"/>
    <property type="evidence" value="ECO:0007669"/>
    <property type="project" value="InterPro"/>
</dbReference>
<evidence type="ECO:0000256" key="2">
    <source>
        <dbReference type="ARBA" id="ARBA00023274"/>
    </source>
</evidence>
<dbReference type="GO" id="GO:0006412">
    <property type="term" value="P:translation"/>
    <property type="evidence" value="ECO:0007669"/>
    <property type="project" value="InterPro"/>
</dbReference>
<name>A0A974X7D3_9PROT</name>
<evidence type="ECO:0008006" key="5">
    <source>
        <dbReference type="Google" id="ProtNLM"/>
    </source>
</evidence>
<dbReference type="Gene3D" id="1.10.287.1480">
    <property type="match status" value="1"/>
</dbReference>
<proteinExistence type="predicted"/>
<keyword evidence="2" id="KW-0687">Ribonucleoprotein</keyword>
<protein>
    <recommendedName>
        <fullName evidence="5">30S ribosomal protein S14</fullName>
    </recommendedName>
</protein>
<evidence type="ECO:0000256" key="1">
    <source>
        <dbReference type="ARBA" id="ARBA00022980"/>
    </source>
</evidence>
<dbReference type="Proteomes" id="UP000663602">
    <property type="component" value="Chromosome"/>
</dbReference>
<dbReference type="InterPro" id="IPR001209">
    <property type="entry name" value="Ribosomal_uS14"/>
</dbReference>
<sequence>MAKKSWITRNQKRKQINHKYRNKLKHTPTKEPQFTLLIKTLKKSSYHTKIKHRCPITGKTRSITHQLGLARMAIKQLGFNGLIPGIFKKSW</sequence>
<dbReference type="SUPFAM" id="SSF57716">
    <property type="entry name" value="Glucocorticoid receptor-like (DNA-binding domain)"/>
    <property type="match status" value="1"/>
</dbReference>
<keyword evidence="1" id="KW-0689">Ribosomal protein</keyword>
<gene>
    <name evidence="3" type="ORF">JSR02_00750</name>
</gene>